<protein>
    <submittedName>
        <fullName evidence="3">Uncharacterized protein</fullName>
    </submittedName>
</protein>
<dbReference type="EMBL" id="JYFQ01000056">
    <property type="protein sequence ID" value="KKZ14015.1"/>
    <property type="molecule type" value="Genomic_DNA"/>
</dbReference>
<reference evidence="3 4" key="2">
    <citation type="submission" date="2015-05" db="EMBL/GenBank/DDBJ databases">
        <title>Lifestyle Evolution in Cyanobacterial Symbionts of Sponges.</title>
        <authorList>
            <person name="Burgsdorf I."/>
            <person name="Slaby B.M."/>
            <person name="Handley K.M."/>
            <person name="Haber M."/>
            <person name="Blom J."/>
            <person name="Marshall C.W."/>
            <person name="Gilbert J.A."/>
            <person name="Hentschel U."/>
            <person name="Steindler L."/>
        </authorList>
    </citation>
    <scope>NUCLEOTIDE SEQUENCE [LARGE SCALE GENOMIC DNA]</scope>
    <source>
        <strain evidence="3">15L</strain>
    </source>
</reference>
<feature type="region of interest" description="Disordered" evidence="1">
    <location>
        <begin position="11"/>
        <end position="71"/>
    </location>
</feature>
<sequence length="71" mass="7532">MGCFAKVADKHLGCRGGDEQGEPTQQQRRRGNNQAGGASEQTGNSQQQRQQTAAETSLTSGTRFSFGRGAC</sequence>
<proteinExistence type="predicted"/>
<evidence type="ECO:0000313" key="4">
    <source>
        <dbReference type="Proteomes" id="UP000035037"/>
    </source>
</evidence>
<feature type="compositionally biased region" description="Polar residues" evidence="1">
    <location>
        <begin position="52"/>
        <end position="63"/>
    </location>
</feature>
<accession>A0A0G8AXF9</accession>
<dbReference type="Proteomes" id="UP000035037">
    <property type="component" value="Unassembled WGS sequence"/>
</dbReference>
<evidence type="ECO:0000256" key="1">
    <source>
        <dbReference type="SAM" id="MobiDB-lite"/>
    </source>
</evidence>
<dbReference type="EMBL" id="JYFQ01000061">
    <property type="protein sequence ID" value="KKZ13945.1"/>
    <property type="molecule type" value="Genomic_DNA"/>
</dbReference>
<organism evidence="3 4">
    <name type="scientific">Candidatus Synechococcus spongiarum 15L</name>
    <dbReference type="NCBI Taxonomy" id="1608419"/>
    <lineage>
        <taxon>Bacteria</taxon>
        <taxon>Bacillati</taxon>
        <taxon>Cyanobacteriota</taxon>
        <taxon>Cyanophyceae</taxon>
        <taxon>Synechococcales</taxon>
        <taxon>Synechococcaceae</taxon>
        <taxon>Synechococcus</taxon>
    </lineage>
</organism>
<comment type="caution">
    <text evidence="3">The sequence shown here is derived from an EMBL/GenBank/DDBJ whole genome shotgun (WGS) entry which is preliminary data.</text>
</comment>
<gene>
    <name evidence="3" type="ORF">TQ37_02500</name>
    <name evidence="2" type="ORF">TQ37_02775</name>
</gene>
<dbReference type="AlphaFoldDB" id="A0A0G8AXF9"/>
<evidence type="ECO:0000313" key="3">
    <source>
        <dbReference type="EMBL" id="KKZ14015.1"/>
    </source>
</evidence>
<name>A0A0G8AXF9_9SYNE</name>
<evidence type="ECO:0000313" key="2">
    <source>
        <dbReference type="EMBL" id="KKZ13945.1"/>
    </source>
</evidence>
<reference evidence="3 4" key="1">
    <citation type="submission" date="2015-02" db="EMBL/GenBank/DDBJ databases">
        <authorList>
            <person name="Slaby B."/>
            <person name="Hentschel U."/>
        </authorList>
    </citation>
    <scope>NUCLEOTIDE SEQUENCE [LARGE SCALE GENOMIC DNA]</scope>
    <source>
        <strain evidence="3">15L</strain>
    </source>
</reference>